<sequence>IEQCLFCSCDAVKVYDGPSTSSPLLGTVCGSDSQAYISSRNTLTMIFSSDSAVVSKGFIANWNFT</sequence>
<protein>
    <submittedName>
        <fullName evidence="5">Deleted in malignant brain tumors 1 protein-like</fullName>
    </submittedName>
</protein>
<comment type="caution">
    <text evidence="5">The sequence shown here is derived from an EMBL/GenBank/DDBJ whole genome shotgun (WGS) entry which is preliminary data.</text>
</comment>
<dbReference type="Gene3D" id="2.60.120.290">
    <property type="entry name" value="Spermadhesin, CUB domain"/>
    <property type="match status" value="1"/>
</dbReference>
<organism evidence="5 6">
    <name type="scientific">Clarias magur</name>
    <name type="common">Asian catfish</name>
    <name type="synonym">Macropteronotus magur</name>
    <dbReference type="NCBI Taxonomy" id="1594786"/>
    <lineage>
        <taxon>Eukaryota</taxon>
        <taxon>Metazoa</taxon>
        <taxon>Chordata</taxon>
        <taxon>Craniata</taxon>
        <taxon>Vertebrata</taxon>
        <taxon>Euteleostomi</taxon>
        <taxon>Actinopterygii</taxon>
        <taxon>Neopterygii</taxon>
        <taxon>Teleostei</taxon>
        <taxon>Ostariophysi</taxon>
        <taxon>Siluriformes</taxon>
        <taxon>Clariidae</taxon>
        <taxon>Clarias</taxon>
    </lineage>
</organism>
<dbReference type="AlphaFoldDB" id="A0A8J4XDU1"/>
<dbReference type="SUPFAM" id="SSF49854">
    <property type="entry name" value="Spermadhesin, CUB domain"/>
    <property type="match status" value="1"/>
</dbReference>
<keyword evidence="2" id="KW-1015">Disulfide bond</keyword>
<comment type="caution">
    <text evidence="3">Lacks conserved residue(s) required for the propagation of feature annotation.</text>
</comment>
<evidence type="ECO:0000256" key="2">
    <source>
        <dbReference type="ARBA" id="ARBA00023157"/>
    </source>
</evidence>
<dbReference type="Pfam" id="PF00431">
    <property type="entry name" value="CUB"/>
    <property type="match status" value="1"/>
</dbReference>
<dbReference type="CDD" id="cd00041">
    <property type="entry name" value="CUB"/>
    <property type="match status" value="1"/>
</dbReference>
<dbReference type="Proteomes" id="UP000727407">
    <property type="component" value="Unassembled WGS sequence"/>
</dbReference>
<evidence type="ECO:0000313" key="5">
    <source>
        <dbReference type="EMBL" id="KAF5899715.1"/>
    </source>
</evidence>
<name>A0A8J4XDU1_CLAMG</name>
<evidence type="ECO:0000256" key="3">
    <source>
        <dbReference type="PROSITE-ProRule" id="PRU00059"/>
    </source>
</evidence>
<feature type="non-terminal residue" evidence="5">
    <location>
        <position position="1"/>
    </location>
</feature>
<proteinExistence type="predicted"/>
<evidence type="ECO:0000259" key="4">
    <source>
        <dbReference type="PROSITE" id="PS01180"/>
    </source>
</evidence>
<dbReference type="OrthoDB" id="8836374at2759"/>
<dbReference type="EMBL" id="QNUK01000158">
    <property type="protein sequence ID" value="KAF5899715.1"/>
    <property type="molecule type" value="Genomic_DNA"/>
</dbReference>
<accession>A0A8J4XDU1</accession>
<dbReference type="InterPro" id="IPR035914">
    <property type="entry name" value="Sperma_CUB_dom_sf"/>
</dbReference>
<dbReference type="PROSITE" id="PS01180">
    <property type="entry name" value="CUB"/>
    <property type="match status" value="1"/>
</dbReference>
<keyword evidence="1" id="KW-0677">Repeat</keyword>
<keyword evidence="6" id="KW-1185">Reference proteome</keyword>
<evidence type="ECO:0000256" key="1">
    <source>
        <dbReference type="ARBA" id="ARBA00022737"/>
    </source>
</evidence>
<gene>
    <name evidence="5" type="ORF">DAT39_010567</name>
</gene>
<dbReference type="PANTHER" id="PTHR24251:SF37">
    <property type="entry name" value="CUB DOMAIN-CONTAINING PROTEIN"/>
    <property type="match status" value="1"/>
</dbReference>
<feature type="non-terminal residue" evidence="5">
    <location>
        <position position="65"/>
    </location>
</feature>
<feature type="domain" description="CUB" evidence="4">
    <location>
        <begin position="1"/>
        <end position="65"/>
    </location>
</feature>
<evidence type="ECO:0000313" key="6">
    <source>
        <dbReference type="Proteomes" id="UP000727407"/>
    </source>
</evidence>
<dbReference type="InterPro" id="IPR000859">
    <property type="entry name" value="CUB_dom"/>
</dbReference>
<dbReference type="PANTHER" id="PTHR24251">
    <property type="entry name" value="OVOCHYMASE-RELATED"/>
    <property type="match status" value="1"/>
</dbReference>
<reference evidence="5" key="1">
    <citation type="submission" date="2020-07" db="EMBL/GenBank/DDBJ databases">
        <title>Clarias magur genome sequencing, assembly and annotation.</title>
        <authorList>
            <person name="Kushwaha B."/>
            <person name="Kumar R."/>
            <person name="Das P."/>
            <person name="Joshi C.G."/>
            <person name="Kumar D."/>
            <person name="Nagpure N.S."/>
            <person name="Pandey M."/>
            <person name="Agarwal S."/>
            <person name="Srivastava S."/>
            <person name="Singh M."/>
            <person name="Sahoo L."/>
            <person name="Jayasankar P."/>
            <person name="Meher P.K."/>
            <person name="Koringa P.G."/>
            <person name="Iquebal M.A."/>
            <person name="Das S.P."/>
            <person name="Bit A."/>
            <person name="Patnaik S."/>
            <person name="Patel N."/>
            <person name="Shah T.M."/>
            <person name="Hinsu A."/>
            <person name="Jena J.K."/>
        </authorList>
    </citation>
    <scope>NUCLEOTIDE SEQUENCE</scope>
    <source>
        <strain evidence="5">CIFAMagur01</strain>
        <tissue evidence="5">Testis</tissue>
    </source>
</reference>